<dbReference type="CDD" id="cd07906">
    <property type="entry name" value="Adenylation_DNA_ligase_LigD_LigC"/>
    <property type="match status" value="1"/>
</dbReference>
<evidence type="ECO:0000256" key="2">
    <source>
        <dbReference type="ARBA" id="ARBA00012727"/>
    </source>
</evidence>
<dbReference type="SUPFAM" id="SSF50249">
    <property type="entry name" value="Nucleic acid-binding proteins"/>
    <property type="match status" value="1"/>
</dbReference>
<evidence type="ECO:0000256" key="8">
    <source>
        <dbReference type="ARBA" id="ARBA00022741"/>
    </source>
</evidence>
<dbReference type="Gene3D" id="3.90.920.10">
    <property type="entry name" value="DNA primase, PRIM domain"/>
    <property type="match status" value="1"/>
</dbReference>
<comment type="cofactor">
    <cofactor evidence="1">
        <name>Mn(2+)</name>
        <dbReference type="ChEBI" id="CHEBI:29035"/>
    </cofactor>
</comment>
<dbReference type="RefSeq" id="WP_153438807.1">
    <property type="nucleotide sequence ID" value="NZ_WIWF01000117.1"/>
</dbReference>
<proteinExistence type="predicted"/>
<keyword evidence="14" id="KW-0238">DNA-binding</keyword>
<dbReference type="GO" id="GO:0006281">
    <property type="term" value="P:DNA repair"/>
    <property type="evidence" value="ECO:0007669"/>
    <property type="project" value="UniProtKB-KW"/>
</dbReference>
<dbReference type="NCBIfam" id="TIGR02778">
    <property type="entry name" value="ligD_pol"/>
    <property type="match status" value="1"/>
</dbReference>
<evidence type="ECO:0000259" key="22">
    <source>
        <dbReference type="PROSITE" id="PS50160"/>
    </source>
</evidence>
<dbReference type="NCBIfam" id="TIGR02776">
    <property type="entry name" value="NHEJ_ligase_prk"/>
    <property type="match status" value="1"/>
</dbReference>
<evidence type="ECO:0000256" key="5">
    <source>
        <dbReference type="ARBA" id="ARBA00022695"/>
    </source>
</evidence>
<keyword evidence="8" id="KW-0547">Nucleotide-binding</keyword>
<keyword evidence="9" id="KW-0227">DNA damage</keyword>
<keyword evidence="4" id="KW-0808">Transferase</keyword>
<dbReference type="SUPFAM" id="SSF56091">
    <property type="entry name" value="DNA ligase/mRNA capping enzyme, catalytic domain"/>
    <property type="match status" value="1"/>
</dbReference>
<protein>
    <recommendedName>
        <fullName evidence="2">DNA ligase (ATP)</fullName>
        <ecNumber evidence="2">6.5.1.1</ecNumber>
    </recommendedName>
    <alternativeName>
        <fullName evidence="19">NHEJ DNA polymerase</fullName>
    </alternativeName>
</protein>
<dbReference type="Pfam" id="PF01068">
    <property type="entry name" value="DNA_ligase_A_M"/>
    <property type="match status" value="1"/>
</dbReference>
<dbReference type="GO" id="GO:0046872">
    <property type="term" value="F:metal ion binding"/>
    <property type="evidence" value="ECO:0007669"/>
    <property type="project" value="UniProtKB-KW"/>
</dbReference>
<organism evidence="23 24">
    <name type="scientific">Pseudomonas helleri</name>
    <dbReference type="NCBI Taxonomy" id="1608996"/>
    <lineage>
        <taxon>Bacteria</taxon>
        <taxon>Pseudomonadati</taxon>
        <taxon>Pseudomonadota</taxon>
        <taxon>Gammaproteobacteria</taxon>
        <taxon>Pseudomonadales</taxon>
        <taxon>Pseudomonadaceae</taxon>
        <taxon>Pseudomonas</taxon>
    </lineage>
</organism>
<evidence type="ECO:0000256" key="4">
    <source>
        <dbReference type="ARBA" id="ARBA00022679"/>
    </source>
</evidence>
<dbReference type="PANTHER" id="PTHR42705:SF2">
    <property type="entry name" value="BIFUNCTIONAL NON-HOMOLOGOUS END JOINING PROTEIN LIGD"/>
    <property type="match status" value="1"/>
</dbReference>
<dbReference type="InterPro" id="IPR033651">
    <property type="entry name" value="PaeLigD_Pol-like"/>
</dbReference>
<dbReference type="Pfam" id="PF04679">
    <property type="entry name" value="DNA_ligase_A_C"/>
    <property type="match status" value="1"/>
</dbReference>
<evidence type="ECO:0000256" key="6">
    <source>
        <dbReference type="ARBA" id="ARBA00022722"/>
    </source>
</evidence>
<keyword evidence="13" id="KW-0239">DNA-directed DNA polymerase</keyword>
<keyword evidence="6" id="KW-0540">Nuclease</keyword>
<evidence type="ECO:0000256" key="21">
    <source>
        <dbReference type="SAM" id="MobiDB-lite"/>
    </source>
</evidence>
<evidence type="ECO:0000256" key="15">
    <source>
        <dbReference type="ARBA" id="ARBA00023172"/>
    </source>
</evidence>
<dbReference type="EMBL" id="WIWF01000117">
    <property type="protein sequence ID" value="MQT76925.1"/>
    <property type="molecule type" value="Genomic_DNA"/>
</dbReference>
<evidence type="ECO:0000256" key="12">
    <source>
        <dbReference type="ARBA" id="ARBA00022840"/>
    </source>
</evidence>
<keyword evidence="10" id="KW-0378">Hydrolase</keyword>
<evidence type="ECO:0000256" key="13">
    <source>
        <dbReference type="ARBA" id="ARBA00022932"/>
    </source>
</evidence>
<comment type="caution">
    <text evidence="23">The sequence shown here is derived from an EMBL/GenBank/DDBJ whole genome shotgun (WGS) entry which is preliminary data.</text>
</comment>
<keyword evidence="3 23" id="KW-0436">Ligase</keyword>
<dbReference type="GO" id="GO:0003887">
    <property type="term" value="F:DNA-directed DNA polymerase activity"/>
    <property type="evidence" value="ECO:0007669"/>
    <property type="project" value="UniProtKB-KW"/>
</dbReference>
<accession>A0A7X1X0A3</accession>
<keyword evidence="18" id="KW-0511">Multifunctional enzyme</keyword>
<evidence type="ECO:0000313" key="23">
    <source>
        <dbReference type="EMBL" id="MQT76925.1"/>
    </source>
</evidence>
<sequence length="615" mass="68868">MARAKMSPCPAKIAPQLVSLATSPPPGKWLYEVKLDGWRMLARCDQVVRLFTRNGFDWTKRMPRLAKELATLKVDSAWIDGEVIVLNEEGLPVFQPLQSAFNTGKTDHLIYFGFDLLFLNGADLRDLPVEIRREQLRELIENASLEHVRFSETLDVDPRHLLENIRRLGMEGIVGKRAGSPYRSERNGDWIKIKIHHRQEFVVVGYTRAAAGIGSLLIGLHNDAGELTYAGRVKSGFDSRTLTELRPRLRALERPVTALKDSPRFTKGVDVAWLEPVLVCEVRYAEITPKGNVRHAVFQGMRDDKPAAGISLESSTPEQPPEPRKTQIRITHGERVIDPSTGLTKRQLADYYARVGDWMLPLLHDRPVSLVRAPDGIEGEQFFQRNTTGLAIPDIETMHRPSGKPAMLINTSKALMSAVQMSAIEIHAWNATTTDLSRPDRFILDLDPDPALPWLHMIEATHLVCVVLQELGLVSFLKTSGGKGIHIVVPLTPKDDWTAVKTFSQAIVKHIAKLIPERFSAVSGPKNRVGRIFIDYLRNSSGATTVAAYSVRARPGLAVSMPIWHEELSMLQGAHVFTIQNVFRRLDSLIEDPWAVLPNTAQTITAQMRKKLGIR</sequence>
<dbReference type="Gene3D" id="3.30.470.30">
    <property type="entry name" value="DNA ligase/mRNA capping enzyme"/>
    <property type="match status" value="1"/>
</dbReference>
<keyword evidence="11" id="KW-0269">Exonuclease</keyword>
<evidence type="ECO:0000256" key="16">
    <source>
        <dbReference type="ARBA" id="ARBA00023204"/>
    </source>
</evidence>
<dbReference type="InterPro" id="IPR052171">
    <property type="entry name" value="NHEJ_LigD"/>
</dbReference>
<evidence type="ECO:0000256" key="9">
    <source>
        <dbReference type="ARBA" id="ARBA00022763"/>
    </source>
</evidence>
<dbReference type="GO" id="GO:0003910">
    <property type="term" value="F:DNA ligase (ATP) activity"/>
    <property type="evidence" value="ECO:0007669"/>
    <property type="project" value="UniProtKB-EC"/>
</dbReference>
<dbReference type="InterPro" id="IPR014146">
    <property type="entry name" value="LigD_ligase_dom"/>
</dbReference>
<evidence type="ECO:0000256" key="18">
    <source>
        <dbReference type="ARBA" id="ARBA00023268"/>
    </source>
</evidence>
<evidence type="ECO:0000313" key="24">
    <source>
        <dbReference type="Proteomes" id="UP000447574"/>
    </source>
</evidence>
<keyword evidence="7" id="KW-0479">Metal-binding</keyword>
<feature type="region of interest" description="Disordered" evidence="21">
    <location>
        <begin position="307"/>
        <end position="326"/>
    </location>
</feature>
<dbReference type="Pfam" id="PF21686">
    <property type="entry name" value="LigD_Prim-Pol"/>
    <property type="match status" value="1"/>
</dbReference>
<dbReference type="Gene3D" id="3.30.1490.70">
    <property type="match status" value="1"/>
</dbReference>
<dbReference type="InterPro" id="IPR012309">
    <property type="entry name" value="DNA_ligase_ATP-dep_C"/>
</dbReference>
<evidence type="ECO:0000256" key="14">
    <source>
        <dbReference type="ARBA" id="ARBA00023125"/>
    </source>
</evidence>
<keyword evidence="16" id="KW-0234">DNA repair</keyword>
<dbReference type="EC" id="6.5.1.1" evidence="2"/>
<dbReference type="GO" id="GO:0006310">
    <property type="term" value="P:DNA recombination"/>
    <property type="evidence" value="ECO:0007669"/>
    <property type="project" value="UniProtKB-KW"/>
</dbReference>
<feature type="domain" description="ATP-dependent DNA ligase family profile" evidence="22">
    <location>
        <begin position="111"/>
        <end position="236"/>
    </location>
</feature>
<dbReference type="InterPro" id="IPR012310">
    <property type="entry name" value="DNA_ligase_ATP-dep_cent"/>
</dbReference>
<keyword evidence="15" id="KW-0233">DNA recombination</keyword>
<evidence type="ECO:0000256" key="7">
    <source>
        <dbReference type="ARBA" id="ARBA00022723"/>
    </source>
</evidence>
<comment type="catalytic activity">
    <reaction evidence="20">
        <text>ATP + (deoxyribonucleotide)n-3'-hydroxyl + 5'-phospho-(deoxyribonucleotide)m = (deoxyribonucleotide)n+m + AMP + diphosphate.</text>
        <dbReference type="EC" id="6.5.1.1"/>
    </reaction>
</comment>
<dbReference type="CDD" id="cd07971">
    <property type="entry name" value="OBF_DNA_ligase_LigD"/>
    <property type="match status" value="1"/>
</dbReference>
<dbReference type="Proteomes" id="UP000447574">
    <property type="component" value="Unassembled WGS sequence"/>
</dbReference>
<name>A0A7X1X0A3_9PSED</name>
<dbReference type="Gene3D" id="2.40.50.140">
    <property type="entry name" value="Nucleic acid-binding proteins"/>
    <property type="match status" value="1"/>
</dbReference>
<dbReference type="PANTHER" id="PTHR42705">
    <property type="entry name" value="BIFUNCTIONAL NON-HOMOLOGOUS END JOINING PROTEIN LIGD"/>
    <property type="match status" value="1"/>
</dbReference>
<evidence type="ECO:0000256" key="17">
    <source>
        <dbReference type="ARBA" id="ARBA00023211"/>
    </source>
</evidence>
<evidence type="ECO:0000256" key="1">
    <source>
        <dbReference type="ARBA" id="ARBA00001936"/>
    </source>
</evidence>
<reference evidence="23 24" key="1">
    <citation type="submission" date="2019-10" db="EMBL/GenBank/DDBJ databases">
        <title>Evaluation of single-gene subtyping targets for Pseudomonas.</title>
        <authorList>
            <person name="Reichler S.J."/>
            <person name="Orsi R.H."/>
            <person name="Wiedmann M."/>
            <person name="Martin N.H."/>
            <person name="Murphy S.I."/>
        </authorList>
    </citation>
    <scope>NUCLEOTIDE SEQUENCE [LARGE SCALE GENOMIC DNA]</scope>
    <source>
        <strain evidence="23 24">FSL R10-2932</strain>
    </source>
</reference>
<gene>
    <name evidence="23" type="primary">ligD</name>
    <name evidence="23" type="ORF">GHO37_21905</name>
</gene>
<dbReference type="InterPro" id="IPR014145">
    <property type="entry name" value="LigD_pol_dom"/>
</dbReference>
<evidence type="ECO:0000256" key="11">
    <source>
        <dbReference type="ARBA" id="ARBA00022839"/>
    </source>
</evidence>
<keyword evidence="17" id="KW-0464">Manganese</keyword>
<dbReference type="InterPro" id="IPR012340">
    <property type="entry name" value="NA-bd_OB-fold"/>
</dbReference>
<keyword evidence="12" id="KW-0067">ATP-binding</keyword>
<dbReference type="GO" id="GO:0003677">
    <property type="term" value="F:DNA binding"/>
    <property type="evidence" value="ECO:0007669"/>
    <property type="project" value="UniProtKB-KW"/>
</dbReference>
<evidence type="ECO:0000256" key="19">
    <source>
        <dbReference type="ARBA" id="ARBA00029943"/>
    </source>
</evidence>
<dbReference type="GO" id="GO:0004527">
    <property type="term" value="F:exonuclease activity"/>
    <property type="evidence" value="ECO:0007669"/>
    <property type="project" value="UniProtKB-KW"/>
</dbReference>
<dbReference type="PROSITE" id="PS50160">
    <property type="entry name" value="DNA_LIGASE_A3"/>
    <property type="match status" value="1"/>
</dbReference>
<evidence type="ECO:0000256" key="20">
    <source>
        <dbReference type="ARBA" id="ARBA00034003"/>
    </source>
</evidence>
<dbReference type="GO" id="GO:0005524">
    <property type="term" value="F:ATP binding"/>
    <property type="evidence" value="ECO:0007669"/>
    <property type="project" value="UniProtKB-KW"/>
</dbReference>
<evidence type="ECO:0000256" key="3">
    <source>
        <dbReference type="ARBA" id="ARBA00022598"/>
    </source>
</evidence>
<dbReference type="NCBIfam" id="TIGR02779">
    <property type="entry name" value="NHEJ_ligase_lig"/>
    <property type="match status" value="1"/>
</dbReference>
<keyword evidence="5" id="KW-0548">Nucleotidyltransferase</keyword>
<dbReference type="AlphaFoldDB" id="A0A7X1X0A3"/>
<dbReference type="InterPro" id="IPR014143">
    <property type="entry name" value="NHEJ_ligase_prk"/>
</dbReference>
<evidence type="ECO:0000256" key="10">
    <source>
        <dbReference type="ARBA" id="ARBA00022801"/>
    </source>
</evidence>
<dbReference type="CDD" id="cd04862">
    <property type="entry name" value="PaeLigD_Pol_like"/>
    <property type="match status" value="1"/>
</dbReference>